<dbReference type="Pfam" id="PF00581">
    <property type="entry name" value="Rhodanese"/>
    <property type="match status" value="1"/>
</dbReference>
<dbReference type="AlphaFoldDB" id="A0A6J2SPN9"/>
<dbReference type="GO" id="GO:0000086">
    <property type="term" value="P:G2/M transition of mitotic cell cycle"/>
    <property type="evidence" value="ECO:0007669"/>
    <property type="project" value="TreeGrafter"/>
</dbReference>
<evidence type="ECO:0000313" key="10">
    <source>
        <dbReference type="Proteomes" id="UP000504633"/>
    </source>
</evidence>
<comment type="similarity">
    <text evidence="1">Belongs to the MPI phosphatase family.</text>
</comment>
<dbReference type="Proteomes" id="UP000504633">
    <property type="component" value="Unplaced"/>
</dbReference>
<keyword evidence="3" id="KW-0132">Cell division</keyword>
<proteinExistence type="inferred from homology"/>
<evidence type="ECO:0000256" key="3">
    <source>
        <dbReference type="ARBA" id="ARBA00022618"/>
    </source>
</evidence>
<dbReference type="PROSITE" id="PS50206">
    <property type="entry name" value="RHODANESE_3"/>
    <property type="match status" value="1"/>
</dbReference>
<evidence type="ECO:0000256" key="7">
    <source>
        <dbReference type="ARBA" id="ARBA00051722"/>
    </source>
</evidence>
<dbReference type="OMA" id="KPCALPC"/>
<name>A0A6J2SPN9_DROHY</name>
<dbReference type="GO" id="GO:0009794">
    <property type="term" value="P:regulation of mitotic cell cycle, embryonic"/>
    <property type="evidence" value="ECO:0007669"/>
    <property type="project" value="UniProtKB-ARBA"/>
</dbReference>
<dbReference type="OrthoDB" id="26523at2759"/>
<dbReference type="KEGG" id="dhe:111594092"/>
<evidence type="ECO:0000256" key="4">
    <source>
        <dbReference type="ARBA" id="ARBA00022801"/>
    </source>
</evidence>
<protein>
    <recommendedName>
        <fullName evidence="2">protein-tyrosine-phosphatase</fullName>
        <ecNumber evidence="2">3.1.3.48</ecNumber>
    </recommendedName>
</protein>
<dbReference type="GO" id="GO:0010971">
    <property type="term" value="P:positive regulation of G2/M transition of mitotic cell cycle"/>
    <property type="evidence" value="ECO:0007669"/>
    <property type="project" value="TreeGrafter"/>
</dbReference>
<keyword evidence="5" id="KW-0904">Protein phosphatase</keyword>
<dbReference type="FunFam" id="3.40.250.10:FF:000036">
    <property type="entry name" value="M-phase inducer phosphatase"/>
    <property type="match status" value="1"/>
</dbReference>
<dbReference type="PANTHER" id="PTHR10828:SF76">
    <property type="entry name" value="M-PHASE INDUCER PHOSPHATASE"/>
    <property type="match status" value="1"/>
</dbReference>
<dbReference type="RefSeq" id="XP_030079056.1">
    <property type="nucleotide sequence ID" value="XM_030223196.1"/>
</dbReference>
<comment type="catalytic activity">
    <reaction evidence="7">
        <text>O-phospho-L-tyrosyl-[protein] + H2O = L-tyrosyl-[protein] + phosphate</text>
        <dbReference type="Rhea" id="RHEA:10684"/>
        <dbReference type="Rhea" id="RHEA-COMP:10136"/>
        <dbReference type="Rhea" id="RHEA-COMP:20101"/>
        <dbReference type="ChEBI" id="CHEBI:15377"/>
        <dbReference type="ChEBI" id="CHEBI:43474"/>
        <dbReference type="ChEBI" id="CHEBI:46858"/>
        <dbReference type="ChEBI" id="CHEBI:61978"/>
        <dbReference type="EC" id="3.1.3.48"/>
    </reaction>
</comment>
<feature type="domain" description="Rhodanese" evidence="9">
    <location>
        <begin position="262"/>
        <end position="368"/>
    </location>
</feature>
<evidence type="ECO:0000256" key="6">
    <source>
        <dbReference type="ARBA" id="ARBA00023306"/>
    </source>
</evidence>
<dbReference type="PRINTS" id="PR00716">
    <property type="entry name" value="MPIPHPHTASE"/>
</dbReference>
<dbReference type="InterPro" id="IPR036873">
    <property type="entry name" value="Rhodanese-like_dom_sf"/>
</dbReference>
<dbReference type="InterPro" id="IPR000751">
    <property type="entry name" value="MPI_Phosphatase"/>
</dbReference>
<gene>
    <name evidence="11" type="primary">LOC111594092</name>
</gene>
<evidence type="ECO:0000313" key="11">
    <source>
        <dbReference type="RefSeq" id="XP_030079056.1"/>
    </source>
</evidence>
<evidence type="ECO:0000259" key="9">
    <source>
        <dbReference type="PROSITE" id="PS50206"/>
    </source>
</evidence>
<feature type="compositionally biased region" description="Acidic residues" evidence="8">
    <location>
        <begin position="164"/>
        <end position="176"/>
    </location>
</feature>
<evidence type="ECO:0000256" key="8">
    <source>
        <dbReference type="SAM" id="MobiDB-lite"/>
    </source>
</evidence>
<dbReference type="Gene3D" id="3.40.250.10">
    <property type="entry name" value="Rhodanese-like domain"/>
    <property type="match status" value="1"/>
</dbReference>
<feature type="region of interest" description="Disordered" evidence="8">
    <location>
        <begin position="164"/>
        <end position="183"/>
    </location>
</feature>
<dbReference type="GO" id="GO:0005737">
    <property type="term" value="C:cytoplasm"/>
    <property type="evidence" value="ECO:0007669"/>
    <property type="project" value="TreeGrafter"/>
</dbReference>
<dbReference type="GO" id="GO:0010256">
    <property type="term" value="P:endomembrane system organization"/>
    <property type="evidence" value="ECO:0007669"/>
    <property type="project" value="UniProtKB-ARBA"/>
</dbReference>
<dbReference type="SUPFAM" id="SSF52821">
    <property type="entry name" value="Rhodanese/Cell cycle control phosphatase"/>
    <property type="match status" value="1"/>
</dbReference>
<dbReference type="GO" id="GO:0110032">
    <property type="term" value="P:positive regulation of G2/MI transition of meiotic cell cycle"/>
    <property type="evidence" value="ECO:0007669"/>
    <property type="project" value="TreeGrafter"/>
</dbReference>
<dbReference type="InterPro" id="IPR001763">
    <property type="entry name" value="Rhodanese-like_dom"/>
</dbReference>
<dbReference type="GO" id="GO:0005634">
    <property type="term" value="C:nucleus"/>
    <property type="evidence" value="ECO:0007669"/>
    <property type="project" value="TreeGrafter"/>
</dbReference>
<feature type="compositionally biased region" description="Basic residues" evidence="8">
    <location>
        <begin position="414"/>
        <end position="425"/>
    </location>
</feature>
<keyword evidence="6" id="KW-0131">Cell cycle</keyword>
<dbReference type="PANTHER" id="PTHR10828">
    <property type="entry name" value="M-PHASE INDUCER PHOSPHATASE DUAL SPECIFICITY PHOSPHATASE CDC25"/>
    <property type="match status" value="1"/>
</dbReference>
<feature type="region of interest" description="Disordered" evidence="8">
    <location>
        <begin position="395"/>
        <end position="431"/>
    </location>
</feature>
<reference evidence="11" key="1">
    <citation type="submission" date="2025-08" db="UniProtKB">
        <authorList>
            <consortium name="RefSeq"/>
        </authorList>
    </citation>
    <scope>IDENTIFICATION</scope>
    <source>
        <strain evidence="11">15085-1641.00</strain>
        <tissue evidence="11">Whole body</tissue>
    </source>
</reference>
<dbReference type="SMART" id="SM00450">
    <property type="entry name" value="RHOD"/>
    <property type="match status" value="1"/>
</dbReference>
<dbReference type="CDD" id="cd01530">
    <property type="entry name" value="Cdc25"/>
    <property type="match status" value="1"/>
</dbReference>
<sequence length="431" mass="48901">MASKRLSLMLEEQLHSNDVDANLEQRSAKRHKANSRISDESPLQRMLQRQISSGNCAVHLSPITELAHNMRDTQLDGGGCGTPKSSTFRSYNSISSSYDSSNSLDDEYMAMFELEGLEQLPLDKLPGDLDALISGQLKSNENHVACTERHRAVRRCLSMSEQQLEEQQEQEQEQQQEQELKSSLAITPVKQSTDSKHVSMRKVVSMNDADILNALGDEPELIGDLSKPCALPVLLHGVRHRDLKTISCETLARLMRGEFAQLLNHYQIIDCRYPYEYDGGHIRGALNLYTRAQIKDAFPTGDQIAGQHRIYVFHCEFSSERGPKLLRYLRSNDRNEHTHNYPSLDYPELYLLHNGYKEFYASYTDLCEPCNYVPMLAPAHNEEYRLFRAKTKSWQCADSDGGDSGIGGTDGHSSRRGRSLHKSRSRLLYAE</sequence>
<keyword evidence="4" id="KW-0378">Hydrolase</keyword>
<dbReference type="EC" id="3.1.3.48" evidence="2"/>
<accession>A0A6J2SPN9</accession>
<organism evidence="10 11">
    <name type="scientific">Drosophila hydei</name>
    <name type="common">Fruit fly</name>
    <dbReference type="NCBI Taxonomy" id="7224"/>
    <lineage>
        <taxon>Eukaryota</taxon>
        <taxon>Metazoa</taxon>
        <taxon>Ecdysozoa</taxon>
        <taxon>Arthropoda</taxon>
        <taxon>Hexapoda</taxon>
        <taxon>Insecta</taxon>
        <taxon>Pterygota</taxon>
        <taxon>Neoptera</taxon>
        <taxon>Endopterygota</taxon>
        <taxon>Diptera</taxon>
        <taxon>Brachycera</taxon>
        <taxon>Muscomorpha</taxon>
        <taxon>Ephydroidea</taxon>
        <taxon>Drosophilidae</taxon>
        <taxon>Drosophila</taxon>
    </lineage>
</organism>
<evidence type="ECO:0000256" key="1">
    <source>
        <dbReference type="ARBA" id="ARBA00011065"/>
    </source>
</evidence>
<dbReference type="GO" id="GO:0032502">
    <property type="term" value="P:developmental process"/>
    <property type="evidence" value="ECO:0007669"/>
    <property type="project" value="UniProtKB-ARBA"/>
</dbReference>
<keyword evidence="10" id="KW-1185">Reference proteome</keyword>
<dbReference type="GO" id="GO:0004725">
    <property type="term" value="F:protein tyrosine phosphatase activity"/>
    <property type="evidence" value="ECO:0007669"/>
    <property type="project" value="UniProtKB-EC"/>
</dbReference>
<evidence type="ECO:0000256" key="2">
    <source>
        <dbReference type="ARBA" id="ARBA00013064"/>
    </source>
</evidence>
<evidence type="ECO:0000256" key="5">
    <source>
        <dbReference type="ARBA" id="ARBA00022912"/>
    </source>
</evidence>
<dbReference type="GO" id="GO:0051301">
    <property type="term" value="P:cell division"/>
    <property type="evidence" value="ECO:0007669"/>
    <property type="project" value="UniProtKB-KW"/>
</dbReference>
<dbReference type="GeneID" id="111594092"/>